<dbReference type="PANTHER" id="PTHR24305">
    <property type="entry name" value="CYTOCHROME P450"/>
    <property type="match status" value="1"/>
</dbReference>
<name>A0A3M7M8F8_9PLEO</name>
<keyword evidence="7" id="KW-0472">Membrane</keyword>
<evidence type="ECO:0000256" key="5">
    <source>
        <dbReference type="PIRSR" id="PIRSR602401-1"/>
    </source>
</evidence>
<dbReference type="InterPro" id="IPR017972">
    <property type="entry name" value="Cyt_P450_CS"/>
</dbReference>
<reference evidence="8 9" key="1">
    <citation type="journal article" date="2014" name="PLoS ONE">
        <title>De novo Genome Assembly of the Fungal Plant Pathogen Pyrenophora semeniperda.</title>
        <authorList>
            <person name="Soliai M.M."/>
            <person name="Meyer S.E."/>
            <person name="Udall J.A."/>
            <person name="Elzinga D.E."/>
            <person name="Hermansen R.A."/>
            <person name="Bodily P.M."/>
            <person name="Hart A.A."/>
            <person name="Coleman C.E."/>
        </authorList>
    </citation>
    <scope>NUCLEOTIDE SEQUENCE [LARGE SCALE GENOMIC DNA]</scope>
    <source>
        <strain evidence="8 9">CCB06</strain>
        <tissue evidence="8">Mycelium</tissue>
    </source>
</reference>
<dbReference type="InterPro" id="IPR002401">
    <property type="entry name" value="Cyt_P450_E_grp-I"/>
</dbReference>
<dbReference type="GO" id="GO:0004497">
    <property type="term" value="F:monooxygenase activity"/>
    <property type="evidence" value="ECO:0007669"/>
    <property type="project" value="UniProtKB-KW"/>
</dbReference>
<feature type="binding site" description="axial binding residue" evidence="5">
    <location>
        <position position="495"/>
    </location>
    <ligand>
        <name>heme</name>
        <dbReference type="ChEBI" id="CHEBI:30413"/>
    </ligand>
    <ligandPart>
        <name>Fe</name>
        <dbReference type="ChEBI" id="CHEBI:18248"/>
    </ligandPart>
</feature>
<evidence type="ECO:0000256" key="6">
    <source>
        <dbReference type="RuleBase" id="RU000461"/>
    </source>
</evidence>
<dbReference type="Pfam" id="PF00067">
    <property type="entry name" value="p450"/>
    <property type="match status" value="1"/>
</dbReference>
<evidence type="ECO:0000313" key="8">
    <source>
        <dbReference type="EMBL" id="RMZ70738.1"/>
    </source>
</evidence>
<dbReference type="GO" id="GO:0005506">
    <property type="term" value="F:iron ion binding"/>
    <property type="evidence" value="ECO:0007669"/>
    <property type="project" value="InterPro"/>
</dbReference>
<dbReference type="GO" id="GO:0016705">
    <property type="term" value="F:oxidoreductase activity, acting on paired donors, with incorporation or reduction of molecular oxygen"/>
    <property type="evidence" value="ECO:0007669"/>
    <property type="project" value="InterPro"/>
</dbReference>
<accession>A0A3M7M8F8</accession>
<dbReference type="PRINTS" id="PR00385">
    <property type="entry name" value="P450"/>
</dbReference>
<keyword evidence="4 5" id="KW-0408">Iron</keyword>
<dbReference type="SUPFAM" id="SSF48264">
    <property type="entry name" value="Cytochrome P450"/>
    <property type="match status" value="1"/>
</dbReference>
<dbReference type="Gene3D" id="1.10.630.10">
    <property type="entry name" value="Cytochrome P450"/>
    <property type="match status" value="1"/>
</dbReference>
<dbReference type="PRINTS" id="PR00463">
    <property type="entry name" value="EP450I"/>
</dbReference>
<dbReference type="InterPro" id="IPR036396">
    <property type="entry name" value="Cyt_P450_sf"/>
</dbReference>
<comment type="similarity">
    <text evidence="2 6">Belongs to the cytochrome P450 family.</text>
</comment>
<dbReference type="AlphaFoldDB" id="A0A3M7M8F8"/>
<evidence type="ECO:0000256" key="7">
    <source>
        <dbReference type="SAM" id="Phobius"/>
    </source>
</evidence>
<keyword evidence="9" id="KW-1185">Reference proteome</keyword>
<keyword evidence="5 6" id="KW-0349">Heme</keyword>
<dbReference type="PANTHER" id="PTHR24305:SF232">
    <property type="entry name" value="P450, PUTATIVE (EUROFUNG)-RELATED"/>
    <property type="match status" value="1"/>
</dbReference>
<gene>
    <name evidence="8" type="ORF">GMOD_00000871</name>
</gene>
<comment type="cofactor">
    <cofactor evidence="1 5">
        <name>heme</name>
        <dbReference type="ChEBI" id="CHEBI:30413"/>
    </cofactor>
</comment>
<dbReference type="InterPro" id="IPR001128">
    <property type="entry name" value="Cyt_P450"/>
</dbReference>
<keyword evidence="6" id="KW-0503">Monooxygenase</keyword>
<protein>
    <submittedName>
        <fullName evidence="8">Cytochrome P450</fullName>
    </submittedName>
</protein>
<sequence>MPCCSITSHAEAEAAFTMLADIFTPTLSQYLPLAFVFFVFIYLAHNYYNRELNKYPGPLVCAFTNWYRFLKAWQRGPEQWHINLHNKYGDIVRLGPNCLSFANPKSVQAIYALGKGFTKSDFYPVQMATSKEGKKLPTLFSTQSEEYHSQLKRSVNSVFSMSAQMQYEPIFDSVNDVFLQQTQERFSNTGKYCDFYQWLQFYTFNVIGELVYSRRHGFLESNHDIEGIVKGNSALFDYAAVQKVGQVPVLDKLWKKNPIKLLAARYGLIDSSYPVASFAKARLAERHPSSGTVFSKEDLAWQRNDTKMPQDFLSKFIQAKHDRPDFFNDQLVVTMCVSMAFAGSEPAAVSMSGVFGSLLRNHRCLEKVYEELDHKALQGHFKDNATGTVTWQESQGLPYLDACIKESFRLHPAPGLPVVPPEGAMIDGEFIKGGTIVGCNAWVIHRRPEIFGDDLDEYVPERWLVDPSKNRGAEIARIKEMDYHIMSFGKGPRVCLGKHIGMMEVYKLIPAVLRRFELELEEGSREARFRNGWFVRPLELKVKFVDRKLVKPA</sequence>
<dbReference type="GO" id="GO:0020037">
    <property type="term" value="F:heme binding"/>
    <property type="evidence" value="ECO:0007669"/>
    <property type="project" value="InterPro"/>
</dbReference>
<dbReference type="FunFam" id="1.10.630.10:FF:000050">
    <property type="entry name" value="Cytochrome P450 monooxygenase"/>
    <property type="match status" value="1"/>
</dbReference>
<dbReference type="CDD" id="cd11060">
    <property type="entry name" value="CYP57A1-like"/>
    <property type="match status" value="1"/>
</dbReference>
<keyword evidence="6" id="KW-0560">Oxidoreductase</keyword>
<dbReference type="Proteomes" id="UP000265663">
    <property type="component" value="Unassembled WGS sequence"/>
</dbReference>
<proteinExistence type="inferred from homology"/>
<keyword evidence="3 5" id="KW-0479">Metal-binding</keyword>
<dbReference type="PROSITE" id="PS00086">
    <property type="entry name" value="CYTOCHROME_P450"/>
    <property type="match status" value="1"/>
</dbReference>
<feature type="transmembrane region" description="Helical" evidence="7">
    <location>
        <begin position="27"/>
        <end position="44"/>
    </location>
</feature>
<keyword evidence="7" id="KW-0812">Transmembrane</keyword>
<evidence type="ECO:0000256" key="3">
    <source>
        <dbReference type="ARBA" id="ARBA00022723"/>
    </source>
</evidence>
<evidence type="ECO:0000256" key="4">
    <source>
        <dbReference type="ARBA" id="ARBA00023004"/>
    </source>
</evidence>
<dbReference type="OrthoDB" id="3934656at2759"/>
<dbReference type="InterPro" id="IPR050121">
    <property type="entry name" value="Cytochrome_P450_monoxygenase"/>
</dbReference>
<organism evidence="8 9">
    <name type="scientific">Pyrenophora seminiperda CCB06</name>
    <dbReference type="NCBI Taxonomy" id="1302712"/>
    <lineage>
        <taxon>Eukaryota</taxon>
        <taxon>Fungi</taxon>
        <taxon>Dikarya</taxon>
        <taxon>Ascomycota</taxon>
        <taxon>Pezizomycotina</taxon>
        <taxon>Dothideomycetes</taxon>
        <taxon>Pleosporomycetidae</taxon>
        <taxon>Pleosporales</taxon>
        <taxon>Pleosporineae</taxon>
        <taxon>Pleosporaceae</taxon>
        <taxon>Pyrenophora</taxon>
    </lineage>
</organism>
<evidence type="ECO:0000256" key="2">
    <source>
        <dbReference type="ARBA" id="ARBA00010617"/>
    </source>
</evidence>
<evidence type="ECO:0000313" key="9">
    <source>
        <dbReference type="Proteomes" id="UP000265663"/>
    </source>
</evidence>
<evidence type="ECO:0000256" key="1">
    <source>
        <dbReference type="ARBA" id="ARBA00001971"/>
    </source>
</evidence>
<dbReference type="EMBL" id="KE747824">
    <property type="protein sequence ID" value="RMZ70738.1"/>
    <property type="molecule type" value="Genomic_DNA"/>
</dbReference>
<keyword evidence="7" id="KW-1133">Transmembrane helix</keyword>